<organism evidence="1 2">
    <name type="scientific">Smallanthus sonchifolius</name>
    <dbReference type="NCBI Taxonomy" id="185202"/>
    <lineage>
        <taxon>Eukaryota</taxon>
        <taxon>Viridiplantae</taxon>
        <taxon>Streptophyta</taxon>
        <taxon>Embryophyta</taxon>
        <taxon>Tracheophyta</taxon>
        <taxon>Spermatophyta</taxon>
        <taxon>Magnoliopsida</taxon>
        <taxon>eudicotyledons</taxon>
        <taxon>Gunneridae</taxon>
        <taxon>Pentapetalae</taxon>
        <taxon>asterids</taxon>
        <taxon>campanulids</taxon>
        <taxon>Asterales</taxon>
        <taxon>Asteraceae</taxon>
        <taxon>Asteroideae</taxon>
        <taxon>Heliantheae alliance</taxon>
        <taxon>Millerieae</taxon>
        <taxon>Smallanthus</taxon>
    </lineage>
</organism>
<proteinExistence type="predicted"/>
<reference evidence="2" key="1">
    <citation type="journal article" date="2022" name="Mol. Ecol. Resour.">
        <title>The genomes of chicory, endive, great burdock and yacon provide insights into Asteraceae palaeo-polyploidization history and plant inulin production.</title>
        <authorList>
            <person name="Fan W."/>
            <person name="Wang S."/>
            <person name="Wang H."/>
            <person name="Wang A."/>
            <person name="Jiang F."/>
            <person name="Liu H."/>
            <person name="Zhao H."/>
            <person name="Xu D."/>
            <person name="Zhang Y."/>
        </authorList>
    </citation>
    <scope>NUCLEOTIDE SEQUENCE [LARGE SCALE GENOMIC DNA]</scope>
    <source>
        <strain evidence="2">cv. Yunnan</strain>
    </source>
</reference>
<evidence type="ECO:0000313" key="1">
    <source>
        <dbReference type="EMBL" id="KAI3687919.1"/>
    </source>
</evidence>
<keyword evidence="2" id="KW-1185">Reference proteome</keyword>
<accession>A0ACB8YRE2</accession>
<evidence type="ECO:0000313" key="2">
    <source>
        <dbReference type="Proteomes" id="UP001056120"/>
    </source>
</evidence>
<gene>
    <name evidence="1" type="ORF">L1987_81623</name>
</gene>
<dbReference type="EMBL" id="CM042044">
    <property type="protein sequence ID" value="KAI3687919.1"/>
    <property type="molecule type" value="Genomic_DNA"/>
</dbReference>
<dbReference type="Proteomes" id="UP001056120">
    <property type="component" value="Linkage Group LG27"/>
</dbReference>
<sequence length="116" mass="13524">MLIHYFKPIKSQFDFNLQKDMTKISQRFKAPTASGLHLTNQSVTHLILCLLTYPSPFPPQDLVFFPNVPKTYQFQEALQRSGINHCYLLDPANLFKFQQSLLKFLRFCIHYDLGIG</sequence>
<protein>
    <submittedName>
        <fullName evidence="1">Uncharacterized protein</fullName>
    </submittedName>
</protein>
<name>A0ACB8YRE2_9ASTR</name>
<comment type="caution">
    <text evidence="1">The sequence shown here is derived from an EMBL/GenBank/DDBJ whole genome shotgun (WGS) entry which is preliminary data.</text>
</comment>
<reference evidence="1 2" key="2">
    <citation type="journal article" date="2022" name="Mol. Ecol. Resour.">
        <title>The genomes of chicory, endive, great burdock and yacon provide insights into Asteraceae paleo-polyploidization history and plant inulin production.</title>
        <authorList>
            <person name="Fan W."/>
            <person name="Wang S."/>
            <person name="Wang H."/>
            <person name="Wang A."/>
            <person name="Jiang F."/>
            <person name="Liu H."/>
            <person name="Zhao H."/>
            <person name="Xu D."/>
            <person name="Zhang Y."/>
        </authorList>
    </citation>
    <scope>NUCLEOTIDE SEQUENCE [LARGE SCALE GENOMIC DNA]</scope>
    <source>
        <strain evidence="2">cv. Yunnan</strain>
        <tissue evidence="1">Leaves</tissue>
    </source>
</reference>